<proteinExistence type="predicted"/>
<reference evidence="1 2" key="1">
    <citation type="submission" date="2019-01" db="EMBL/GenBank/DDBJ databases">
        <title>Draft genome sequences of Macrococcus caseolyticus, Macrococcus canis, Macrococcus bohemicus and Macrococcus goetzii.</title>
        <authorList>
            <person name="Mazhar S."/>
            <person name="Altermann E."/>
            <person name="Hill C."/>
            <person name="Mcauliffe O."/>
        </authorList>
    </citation>
    <scope>NUCLEOTIDE SEQUENCE [LARGE SCALE GENOMIC DNA]</scope>
    <source>
        <strain evidence="1 2">DPC7162</strain>
    </source>
</reference>
<organism evidence="1 2">
    <name type="scientific">Macrococcoides canis</name>
    <dbReference type="NCBI Taxonomy" id="1855823"/>
    <lineage>
        <taxon>Bacteria</taxon>
        <taxon>Bacillati</taxon>
        <taxon>Bacillota</taxon>
        <taxon>Bacilli</taxon>
        <taxon>Bacillales</taxon>
        <taxon>Staphylococcaceae</taxon>
        <taxon>Macrococcoides</taxon>
    </lineage>
</organism>
<comment type="caution">
    <text evidence="1">The sequence shown here is derived from an EMBL/GenBank/DDBJ whole genome shotgun (WGS) entry which is preliminary data.</text>
</comment>
<gene>
    <name evidence="1" type="ORF">ETI04_01070</name>
</gene>
<dbReference type="EMBL" id="SDQG01000001">
    <property type="protein sequence ID" value="TDM18110.1"/>
    <property type="molecule type" value="Genomic_DNA"/>
</dbReference>
<protein>
    <recommendedName>
        <fullName evidence="3">SPOR domain-containing protein</fullName>
    </recommendedName>
</protein>
<name>A0A4R6C6Q2_9STAP</name>
<evidence type="ECO:0000313" key="1">
    <source>
        <dbReference type="EMBL" id="TDM18110.1"/>
    </source>
</evidence>
<evidence type="ECO:0008006" key="3">
    <source>
        <dbReference type="Google" id="ProtNLM"/>
    </source>
</evidence>
<accession>A0A4R6C6Q2</accession>
<dbReference type="RefSeq" id="WP_133418740.1">
    <property type="nucleotide sequence ID" value="NZ_SDGR01000001.1"/>
</dbReference>
<dbReference type="AlphaFoldDB" id="A0A4R6C6Q2"/>
<evidence type="ECO:0000313" key="2">
    <source>
        <dbReference type="Proteomes" id="UP000294865"/>
    </source>
</evidence>
<dbReference type="Proteomes" id="UP000294865">
    <property type="component" value="Unassembled WGS sequence"/>
</dbReference>
<sequence length="60" mass="7050">MTYKFSVWQVHYNNNLLVGTYETRQLALKKASEINERNIRLCYVAEVKVYGGEANEQTKH</sequence>